<sequence>MSINGSLMGYENNCSMDSSNHCNSSMMKNKPLLNVTTSSKQCSSLNSSISNSVVTTASSNACSMKQQQPGNNNYGNRRGNNYRQPQQMLEKHRLHLNTLWSIWYGILVTLFQGYLVVQGAHRFLSCTLITWKMDVPTLELDIQLILCGVVVLFLPLFLASSLFKVGNFANDGFKLGNGGGKYCTAMPDDGLEEEATGGTLRYIIFHLLGFSLSWYL</sequence>
<evidence type="ECO:0000313" key="2">
    <source>
        <dbReference type="EMBL" id="SSX16607.1"/>
    </source>
</evidence>
<accession>A0A336LJ13</accession>
<dbReference type="PANTHER" id="PTHR21579">
    <property type="entry name" value="PROTEIN TINCAR"/>
    <property type="match status" value="1"/>
</dbReference>
<reference evidence="3" key="2">
    <citation type="submission" date="2018-07" db="EMBL/GenBank/DDBJ databases">
        <authorList>
            <person name="Quirk P.G."/>
            <person name="Krulwich T.A."/>
        </authorList>
    </citation>
    <scope>NUCLEOTIDE SEQUENCE</scope>
</reference>
<dbReference type="OMA" id="SHRMDGG"/>
<feature type="transmembrane region" description="Helical" evidence="1">
    <location>
        <begin position="142"/>
        <end position="163"/>
    </location>
</feature>
<dbReference type="PANTHER" id="PTHR21579:SF20">
    <property type="entry name" value="PROTEIN TINCAR"/>
    <property type="match status" value="1"/>
</dbReference>
<keyword evidence="1" id="KW-0472">Membrane</keyword>
<organism evidence="2">
    <name type="scientific">Culicoides sonorensis</name>
    <name type="common">Biting midge</name>
    <dbReference type="NCBI Taxonomy" id="179676"/>
    <lineage>
        <taxon>Eukaryota</taxon>
        <taxon>Metazoa</taxon>
        <taxon>Ecdysozoa</taxon>
        <taxon>Arthropoda</taxon>
        <taxon>Hexapoda</taxon>
        <taxon>Insecta</taxon>
        <taxon>Pterygota</taxon>
        <taxon>Neoptera</taxon>
        <taxon>Endopterygota</taxon>
        <taxon>Diptera</taxon>
        <taxon>Nematocera</taxon>
        <taxon>Chironomoidea</taxon>
        <taxon>Ceratopogonidae</taxon>
        <taxon>Ceratopogoninae</taxon>
        <taxon>Culicoides</taxon>
        <taxon>Monoculicoides</taxon>
    </lineage>
</organism>
<reference evidence="2" key="1">
    <citation type="submission" date="2018-04" db="EMBL/GenBank/DDBJ databases">
        <authorList>
            <person name="Go L.Y."/>
            <person name="Mitchell J.A."/>
        </authorList>
    </citation>
    <scope>NUCLEOTIDE SEQUENCE</scope>
    <source>
        <tissue evidence="2">Whole organism</tissue>
    </source>
</reference>
<keyword evidence="1" id="KW-1133">Transmembrane helix</keyword>
<dbReference type="AlphaFoldDB" id="A0A336LJ13"/>
<evidence type="ECO:0000313" key="3">
    <source>
        <dbReference type="EMBL" id="SSX35807.1"/>
    </source>
</evidence>
<protein>
    <submittedName>
        <fullName evidence="2">CSON011319 protein</fullName>
    </submittedName>
</protein>
<dbReference type="InterPro" id="IPR053291">
    <property type="entry name" value="Ommatidial_diff-associated"/>
</dbReference>
<dbReference type="EMBL" id="UFQS01004904">
    <property type="protein sequence ID" value="SSX16607.1"/>
    <property type="molecule type" value="Genomic_DNA"/>
</dbReference>
<gene>
    <name evidence="2" type="primary">CSON011319</name>
</gene>
<name>A0A336LJ13_CULSO</name>
<dbReference type="EMBL" id="UFQT01004904">
    <property type="protein sequence ID" value="SSX35807.1"/>
    <property type="molecule type" value="Genomic_DNA"/>
</dbReference>
<dbReference type="VEuPathDB" id="VectorBase:CSON011319"/>
<keyword evidence="1" id="KW-0812">Transmembrane</keyword>
<feature type="transmembrane region" description="Helical" evidence="1">
    <location>
        <begin position="94"/>
        <end position="115"/>
    </location>
</feature>
<proteinExistence type="predicted"/>
<evidence type="ECO:0000256" key="1">
    <source>
        <dbReference type="SAM" id="Phobius"/>
    </source>
</evidence>